<keyword evidence="1" id="KW-1133">Transmembrane helix</keyword>
<comment type="caution">
    <text evidence="3">The sequence shown here is derived from an EMBL/GenBank/DDBJ whole genome shotgun (WGS) entry which is preliminary data.</text>
</comment>
<dbReference type="InterPro" id="IPR013187">
    <property type="entry name" value="F-box-assoc_dom_typ3"/>
</dbReference>
<dbReference type="Pfam" id="PF08268">
    <property type="entry name" value="FBA_3"/>
    <property type="match status" value="1"/>
</dbReference>
<protein>
    <recommendedName>
        <fullName evidence="2">F-box associated beta-propeller type 3 domain-containing protein</fullName>
    </recommendedName>
</protein>
<accession>A0ABR2LSY4</accession>
<keyword evidence="1" id="KW-0472">Membrane</keyword>
<feature type="transmembrane region" description="Helical" evidence="1">
    <location>
        <begin position="142"/>
        <end position="161"/>
    </location>
</feature>
<gene>
    <name evidence="3" type="ORF">KSP40_PGU001280</name>
</gene>
<dbReference type="Proteomes" id="UP001412067">
    <property type="component" value="Unassembled WGS sequence"/>
</dbReference>
<keyword evidence="4" id="KW-1185">Reference proteome</keyword>
<proteinExistence type="predicted"/>
<evidence type="ECO:0000313" key="4">
    <source>
        <dbReference type="Proteomes" id="UP001412067"/>
    </source>
</evidence>
<sequence length="217" mass="24657">MCRGSELGGGGGGGAMISWRQINATTYPGVLVQWRTSVLVNDCFYWMCKKVVQDNIILVFDILEEVFSCMEFPPDVLRCISNYGLFGIQGKLCYWMVSSNENLIDNYHINIWVAVGGCEKWRSTYSLCLADEWGRPIYPSPCYALIVFGFFSGGVILFLFYGSNIPYLLCWDLKSGNHYTTQLSNQSFMKFEPTLIHGETLIDMATISSYTRRVDTR</sequence>
<feature type="domain" description="F-box associated beta-propeller type 3" evidence="2">
    <location>
        <begin position="16"/>
        <end position="180"/>
    </location>
</feature>
<dbReference type="EMBL" id="JBBWWR010000015">
    <property type="protein sequence ID" value="KAK8949951.1"/>
    <property type="molecule type" value="Genomic_DNA"/>
</dbReference>
<reference evidence="3 4" key="1">
    <citation type="journal article" date="2022" name="Nat. Plants">
        <title>Genomes of leafy and leafless Platanthera orchids illuminate the evolution of mycoheterotrophy.</title>
        <authorList>
            <person name="Li M.H."/>
            <person name="Liu K.W."/>
            <person name="Li Z."/>
            <person name="Lu H.C."/>
            <person name="Ye Q.L."/>
            <person name="Zhang D."/>
            <person name="Wang J.Y."/>
            <person name="Li Y.F."/>
            <person name="Zhong Z.M."/>
            <person name="Liu X."/>
            <person name="Yu X."/>
            <person name="Liu D.K."/>
            <person name="Tu X.D."/>
            <person name="Liu B."/>
            <person name="Hao Y."/>
            <person name="Liao X.Y."/>
            <person name="Jiang Y.T."/>
            <person name="Sun W.H."/>
            <person name="Chen J."/>
            <person name="Chen Y.Q."/>
            <person name="Ai Y."/>
            <person name="Zhai J.W."/>
            <person name="Wu S.S."/>
            <person name="Zhou Z."/>
            <person name="Hsiao Y.Y."/>
            <person name="Wu W.L."/>
            <person name="Chen Y.Y."/>
            <person name="Lin Y.F."/>
            <person name="Hsu J.L."/>
            <person name="Li C.Y."/>
            <person name="Wang Z.W."/>
            <person name="Zhao X."/>
            <person name="Zhong W.Y."/>
            <person name="Ma X.K."/>
            <person name="Ma L."/>
            <person name="Huang J."/>
            <person name="Chen G.Z."/>
            <person name="Huang M.Z."/>
            <person name="Huang L."/>
            <person name="Peng D.H."/>
            <person name="Luo Y.B."/>
            <person name="Zou S.Q."/>
            <person name="Chen S.P."/>
            <person name="Lan S."/>
            <person name="Tsai W.C."/>
            <person name="Van de Peer Y."/>
            <person name="Liu Z.J."/>
        </authorList>
    </citation>
    <scope>NUCLEOTIDE SEQUENCE [LARGE SCALE GENOMIC DNA]</scope>
    <source>
        <strain evidence="3">Lor288</strain>
    </source>
</reference>
<keyword evidence="1" id="KW-0812">Transmembrane</keyword>
<evidence type="ECO:0000259" key="2">
    <source>
        <dbReference type="Pfam" id="PF08268"/>
    </source>
</evidence>
<evidence type="ECO:0000256" key="1">
    <source>
        <dbReference type="SAM" id="Phobius"/>
    </source>
</evidence>
<evidence type="ECO:0000313" key="3">
    <source>
        <dbReference type="EMBL" id="KAK8949951.1"/>
    </source>
</evidence>
<name>A0ABR2LSY4_9ASPA</name>
<organism evidence="3 4">
    <name type="scientific">Platanthera guangdongensis</name>
    <dbReference type="NCBI Taxonomy" id="2320717"/>
    <lineage>
        <taxon>Eukaryota</taxon>
        <taxon>Viridiplantae</taxon>
        <taxon>Streptophyta</taxon>
        <taxon>Embryophyta</taxon>
        <taxon>Tracheophyta</taxon>
        <taxon>Spermatophyta</taxon>
        <taxon>Magnoliopsida</taxon>
        <taxon>Liliopsida</taxon>
        <taxon>Asparagales</taxon>
        <taxon>Orchidaceae</taxon>
        <taxon>Orchidoideae</taxon>
        <taxon>Orchideae</taxon>
        <taxon>Orchidinae</taxon>
        <taxon>Platanthera</taxon>
    </lineage>
</organism>